<dbReference type="AlphaFoldDB" id="A0A2R6WZF4"/>
<dbReference type="GO" id="GO:0005634">
    <property type="term" value="C:nucleus"/>
    <property type="evidence" value="ECO:0000318"/>
    <property type="project" value="GO_Central"/>
</dbReference>
<comment type="similarity">
    <text evidence="2">Belongs to the LOB domain-containing protein family.</text>
</comment>
<dbReference type="EMBL" id="KZ772718">
    <property type="protein sequence ID" value="PTQ39238.1"/>
    <property type="molecule type" value="Genomic_DNA"/>
</dbReference>
<dbReference type="Pfam" id="PF03195">
    <property type="entry name" value="LOB"/>
    <property type="match status" value="1"/>
</dbReference>
<dbReference type="PANTHER" id="PTHR31301:SF83">
    <property type="entry name" value="PROTEIN ASYMMETRIC LEAVES 2"/>
    <property type="match status" value="1"/>
</dbReference>
<dbReference type="GO" id="GO:0001216">
    <property type="term" value="F:DNA-binding transcription activator activity"/>
    <property type="evidence" value="ECO:0000318"/>
    <property type="project" value="GO_Central"/>
</dbReference>
<keyword evidence="3" id="KW-0217">Developmental protein</keyword>
<protein>
    <recommendedName>
        <fullName evidence="5">LOB domain-containing protein</fullName>
    </recommendedName>
</protein>
<evidence type="ECO:0000256" key="1">
    <source>
        <dbReference type="ARBA" id="ARBA00004123"/>
    </source>
</evidence>
<dbReference type="PROSITE" id="PS50891">
    <property type="entry name" value="LOB"/>
    <property type="match status" value="1"/>
</dbReference>
<dbReference type="PANTHER" id="PTHR31301">
    <property type="entry name" value="LOB DOMAIN-CONTAINING PROTEIN 4-RELATED"/>
    <property type="match status" value="1"/>
</dbReference>
<name>A0A2R6WZF4_MARPO</name>
<dbReference type="InterPro" id="IPR004883">
    <property type="entry name" value="LOB"/>
</dbReference>
<evidence type="ECO:0000256" key="4">
    <source>
        <dbReference type="ARBA" id="ARBA00023242"/>
    </source>
</evidence>
<evidence type="ECO:0000259" key="5">
    <source>
        <dbReference type="PROSITE" id="PS50891"/>
    </source>
</evidence>
<evidence type="ECO:0000313" key="6">
    <source>
        <dbReference type="EMBL" id="PTQ39238.1"/>
    </source>
</evidence>
<sequence>MSVQRKTLTNAPLMTLTRLGNKIGTVLVPKFGAIDHILRSHIVYDGHNIHQIVDPHARYCPGHTMSHTGGGSSPSSPCGACRLFRWKCTAECVFAPYFPAAEALKFAYVHEIFKASKVIKILHDLPESIRADAMTLLAFDAEARMKEHGWMFHGCALHRRTMELQEEVPELREQINYFEDREQRRISQGSSECSCQDVYIAEI</sequence>
<gene>
    <name evidence="6" type="ORF">MARPO_0046s0060</name>
</gene>
<reference evidence="7" key="1">
    <citation type="journal article" date="2017" name="Cell">
        <title>Insights into land plant evolution garnered from the Marchantia polymorpha genome.</title>
        <authorList>
            <person name="Bowman J.L."/>
            <person name="Kohchi T."/>
            <person name="Yamato K.T."/>
            <person name="Jenkins J."/>
            <person name="Shu S."/>
            <person name="Ishizaki K."/>
            <person name="Yamaoka S."/>
            <person name="Nishihama R."/>
            <person name="Nakamura Y."/>
            <person name="Berger F."/>
            <person name="Adam C."/>
            <person name="Aki S.S."/>
            <person name="Althoff F."/>
            <person name="Araki T."/>
            <person name="Arteaga-Vazquez M.A."/>
            <person name="Balasubrmanian S."/>
            <person name="Barry K."/>
            <person name="Bauer D."/>
            <person name="Boehm C.R."/>
            <person name="Briginshaw L."/>
            <person name="Caballero-Perez J."/>
            <person name="Catarino B."/>
            <person name="Chen F."/>
            <person name="Chiyoda S."/>
            <person name="Chovatia M."/>
            <person name="Davies K.M."/>
            <person name="Delmans M."/>
            <person name="Demura T."/>
            <person name="Dierschke T."/>
            <person name="Dolan L."/>
            <person name="Dorantes-Acosta A.E."/>
            <person name="Eklund D.M."/>
            <person name="Florent S.N."/>
            <person name="Flores-Sandoval E."/>
            <person name="Fujiyama A."/>
            <person name="Fukuzawa H."/>
            <person name="Galik B."/>
            <person name="Grimanelli D."/>
            <person name="Grimwood J."/>
            <person name="Grossniklaus U."/>
            <person name="Hamada T."/>
            <person name="Haseloff J."/>
            <person name="Hetherington A.J."/>
            <person name="Higo A."/>
            <person name="Hirakawa Y."/>
            <person name="Hundley H.N."/>
            <person name="Ikeda Y."/>
            <person name="Inoue K."/>
            <person name="Inoue S.I."/>
            <person name="Ishida S."/>
            <person name="Jia Q."/>
            <person name="Kakita M."/>
            <person name="Kanazawa T."/>
            <person name="Kawai Y."/>
            <person name="Kawashima T."/>
            <person name="Kennedy M."/>
            <person name="Kinose K."/>
            <person name="Kinoshita T."/>
            <person name="Kohara Y."/>
            <person name="Koide E."/>
            <person name="Komatsu K."/>
            <person name="Kopischke S."/>
            <person name="Kubo M."/>
            <person name="Kyozuka J."/>
            <person name="Lagercrantz U."/>
            <person name="Lin S.S."/>
            <person name="Lindquist E."/>
            <person name="Lipzen A.M."/>
            <person name="Lu C.W."/>
            <person name="De Luna E."/>
            <person name="Martienssen R.A."/>
            <person name="Minamino N."/>
            <person name="Mizutani M."/>
            <person name="Mizutani M."/>
            <person name="Mochizuki N."/>
            <person name="Monte I."/>
            <person name="Mosher R."/>
            <person name="Nagasaki H."/>
            <person name="Nakagami H."/>
            <person name="Naramoto S."/>
            <person name="Nishitani K."/>
            <person name="Ohtani M."/>
            <person name="Okamoto T."/>
            <person name="Okumura M."/>
            <person name="Phillips J."/>
            <person name="Pollak B."/>
            <person name="Reinders A."/>
            <person name="Rovekamp M."/>
            <person name="Sano R."/>
            <person name="Sawa S."/>
            <person name="Schmid M.W."/>
            <person name="Shirakawa M."/>
            <person name="Solano R."/>
            <person name="Spunde A."/>
            <person name="Suetsugu N."/>
            <person name="Sugano S."/>
            <person name="Sugiyama A."/>
            <person name="Sun R."/>
            <person name="Suzuki Y."/>
            <person name="Takenaka M."/>
            <person name="Takezawa D."/>
            <person name="Tomogane H."/>
            <person name="Tsuzuki M."/>
            <person name="Ueda T."/>
            <person name="Umeda M."/>
            <person name="Ward J.M."/>
            <person name="Watanabe Y."/>
            <person name="Yazaki K."/>
            <person name="Yokoyama R."/>
            <person name="Yoshitake Y."/>
            <person name="Yotsui I."/>
            <person name="Zachgo S."/>
            <person name="Schmutz J."/>
        </authorList>
    </citation>
    <scope>NUCLEOTIDE SEQUENCE [LARGE SCALE GENOMIC DNA]</scope>
    <source>
        <strain evidence="7">Tak-1</strain>
    </source>
</reference>
<keyword evidence="7" id="KW-1185">Reference proteome</keyword>
<keyword evidence="4" id="KW-0539">Nucleus</keyword>
<dbReference type="Proteomes" id="UP000244005">
    <property type="component" value="Unassembled WGS sequence"/>
</dbReference>
<feature type="domain" description="LOB" evidence="5">
    <location>
        <begin position="76"/>
        <end position="175"/>
    </location>
</feature>
<evidence type="ECO:0000256" key="2">
    <source>
        <dbReference type="ARBA" id="ARBA00005474"/>
    </source>
</evidence>
<comment type="subcellular location">
    <subcellularLocation>
        <location evidence="1">Nucleus</location>
    </subcellularLocation>
</comment>
<evidence type="ECO:0000313" key="7">
    <source>
        <dbReference type="Proteomes" id="UP000244005"/>
    </source>
</evidence>
<dbReference type="OMA" id="FAYVHEI"/>
<organism evidence="6 7">
    <name type="scientific">Marchantia polymorpha</name>
    <name type="common">Common liverwort</name>
    <name type="synonym">Marchantia aquatica</name>
    <dbReference type="NCBI Taxonomy" id="3197"/>
    <lineage>
        <taxon>Eukaryota</taxon>
        <taxon>Viridiplantae</taxon>
        <taxon>Streptophyta</taxon>
        <taxon>Embryophyta</taxon>
        <taxon>Marchantiophyta</taxon>
        <taxon>Marchantiopsida</taxon>
        <taxon>Marchantiidae</taxon>
        <taxon>Marchantiales</taxon>
        <taxon>Marchantiaceae</taxon>
        <taxon>Marchantia</taxon>
    </lineage>
</organism>
<evidence type="ECO:0000256" key="3">
    <source>
        <dbReference type="ARBA" id="ARBA00022473"/>
    </source>
</evidence>
<accession>A0A2R6WZF4</accession>
<dbReference type="GO" id="GO:0006355">
    <property type="term" value="P:regulation of DNA-templated transcription"/>
    <property type="evidence" value="ECO:0000318"/>
    <property type="project" value="GO_Central"/>
</dbReference>
<proteinExistence type="inferred from homology"/>